<accession>A0ABX2JHE6</accession>
<dbReference type="SUPFAM" id="SSF111038">
    <property type="entry name" value="YjbQ-like"/>
    <property type="match status" value="1"/>
</dbReference>
<protein>
    <submittedName>
        <fullName evidence="2">YjbQ family protein</fullName>
    </submittedName>
</protein>
<dbReference type="Gene3D" id="2.60.120.460">
    <property type="entry name" value="YjbQ-like"/>
    <property type="match status" value="1"/>
</dbReference>
<evidence type="ECO:0000256" key="1">
    <source>
        <dbReference type="ARBA" id="ARBA00005534"/>
    </source>
</evidence>
<dbReference type="InterPro" id="IPR035917">
    <property type="entry name" value="YjbQ-like_sf"/>
</dbReference>
<dbReference type="NCBIfam" id="TIGR00149">
    <property type="entry name" value="TIGR00149_YjbQ"/>
    <property type="match status" value="1"/>
</dbReference>
<dbReference type="EMBL" id="JABULH010000001">
    <property type="protein sequence ID" value="NTS63827.1"/>
    <property type="molecule type" value="Genomic_DNA"/>
</dbReference>
<dbReference type="PANTHER" id="PTHR30615">
    <property type="entry name" value="UNCHARACTERIZED PROTEIN YJBQ-RELATED"/>
    <property type="match status" value="1"/>
</dbReference>
<dbReference type="Proteomes" id="UP000621447">
    <property type="component" value="Unassembled WGS sequence"/>
</dbReference>
<reference evidence="2 3" key="1">
    <citation type="submission" date="2020-06" db="EMBL/GenBank/DDBJ databases">
        <title>Sphingomonas hominis sp. nov., a member of the Sphingomonas, isolated from the hair of a 22-year-old girl.</title>
        <authorList>
            <person name="Zhang D.-F."/>
            <person name="Cui X.-W."/>
        </authorList>
    </citation>
    <scope>NUCLEOTIDE SEQUENCE [LARGE SCALE GENOMIC DNA]</scope>
    <source>
        <strain evidence="2 3">HHU CXW</strain>
    </source>
</reference>
<dbReference type="InterPro" id="IPR001602">
    <property type="entry name" value="UPF0047_YjbQ-like"/>
</dbReference>
<dbReference type="Pfam" id="PF01894">
    <property type="entry name" value="YjbQ"/>
    <property type="match status" value="1"/>
</dbReference>
<proteinExistence type="inferred from homology"/>
<comment type="similarity">
    <text evidence="1">Belongs to the UPF0047 family.</text>
</comment>
<sequence length="138" mass="15303">MKQASGELAIQTRGQGLVEITDEVTRWLDGQAIETGLLTVFCRHTSASLLINENAAPAVRRDIQRYFAHVAPEARDYEHDDEGPDDMPAHLRTALTDVSLSVPGARGEPVLGTWQGIYLFEHRAAPHRRRVALHVIGE</sequence>
<evidence type="ECO:0000313" key="3">
    <source>
        <dbReference type="Proteomes" id="UP000621447"/>
    </source>
</evidence>
<gene>
    <name evidence="2" type="ORF">HRV97_01460</name>
</gene>
<evidence type="ECO:0000313" key="2">
    <source>
        <dbReference type="EMBL" id="NTS63827.1"/>
    </source>
</evidence>
<name>A0ABX2JHE6_9SPHN</name>
<dbReference type="PIRSF" id="PIRSF004681">
    <property type="entry name" value="UCP004681"/>
    <property type="match status" value="1"/>
</dbReference>
<dbReference type="PANTHER" id="PTHR30615:SF8">
    <property type="entry name" value="UPF0047 PROTEIN C4A8.02C"/>
    <property type="match status" value="1"/>
</dbReference>
<dbReference type="RefSeq" id="WP_174191927.1">
    <property type="nucleotide sequence ID" value="NZ_JABULH010000001.1"/>
</dbReference>
<comment type="caution">
    <text evidence="2">The sequence shown here is derived from an EMBL/GenBank/DDBJ whole genome shotgun (WGS) entry which is preliminary data.</text>
</comment>
<organism evidence="2 3">
    <name type="scientific">Sphingomonas hominis</name>
    <dbReference type="NCBI Taxonomy" id="2741495"/>
    <lineage>
        <taxon>Bacteria</taxon>
        <taxon>Pseudomonadati</taxon>
        <taxon>Pseudomonadota</taxon>
        <taxon>Alphaproteobacteria</taxon>
        <taxon>Sphingomonadales</taxon>
        <taxon>Sphingomonadaceae</taxon>
        <taxon>Sphingomonas</taxon>
    </lineage>
</organism>
<keyword evidence="3" id="KW-1185">Reference proteome</keyword>